<dbReference type="InterPro" id="IPR036249">
    <property type="entry name" value="Thioredoxin-like_sf"/>
</dbReference>
<dbReference type="EMBL" id="AJWJ01000007">
    <property type="protein sequence ID" value="KAF2078296.1"/>
    <property type="molecule type" value="Genomic_DNA"/>
</dbReference>
<dbReference type="Gene3D" id="3.40.30.10">
    <property type="entry name" value="Glutaredoxin"/>
    <property type="match status" value="1"/>
</dbReference>
<organism evidence="2 3">
    <name type="scientific">Polysphondylium violaceum</name>
    <dbReference type="NCBI Taxonomy" id="133409"/>
    <lineage>
        <taxon>Eukaryota</taxon>
        <taxon>Amoebozoa</taxon>
        <taxon>Evosea</taxon>
        <taxon>Eumycetozoa</taxon>
        <taxon>Dictyostelia</taxon>
        <taxon>Dictyosteliales</taxon>
        <taxon>Dictyosteliaceae</taxon>
        <taxon>Polysphondylium</taxon>
    </lineage>
</organism>
<evidence type="ECO:0000256" key="1">
    <source>
        <dbReference type="RuleBase" id="RU363082"/>
    </source>
</evidence>
<dbReference type="PANTHER" id="PTHR33558">
    <property type="entry name" value="GLUTAREDOXIN-LIKE PROTEIN C5ORF63 HOMOLOG"/>
    <property type="match status" value="1"/>
</dbReference>
<name>A0A8J4QB01_9MYCE</name>
<reference evidence="2" key="1">
    <citation type="submission" date="2020-01" db="EMBL/GenBank/DDBJ databases">
        <title>Development of genomics and gene disruption for Polysphondylium violaceum indicates a role for the polyketide synthase stlB in stalk morphogenesis.</title>
        <authorList>
            <person name="Narita B."/>
            <person name="Kawabe Y."/>
            <person name="Kin K."/>
            <person name="Saito T."/>
            <person name="Gibbs R."/>
            <person name="Kuspa A."/>
            <person name="Muzny D."/>
            <person name="Queller D."/>
            <person name="Richards S."/>
            <person name="Strassman J."/>
            <person name="Sucgang R."/>
            <person name="Worley K."/>
            <person name="Schaap P."/>
        </authorList>
    </citation>
    <scope>NUCLEOTIDE SEQUENCE</scope>
    <source>
        <strain evidence="2">QSvi11</strain>
    </source>
</reference>
<comment type="similarity">
    <text evidence="1">Belongs to the glutaredoxin family.</text>
</comment>
<dbReference type="InterPro" id="IPR008554">
    <property type="entry name" value="Glutaredoxin-like"/>
</dbReference>
<keyword evidence="3" id="KW-1185">Reference proteome</keyword>
<evidence type="ECO:0000313" key="3">
    <source>
        <dbReference type="Proteomes" id="UP000695562"/>
    </source>
</evidence>
<dbReference type="InterPro" id="IPR052565">
    <property type="entry name" value="Glutaredoxin-like_YDR286C"/>
</dbReference>
<proteinExistence type="inferred from homology"/>
<keyword evidence="1" id="KW-0249">Electron transport</keyword>
<sequence>MNKSVNKIRPIVIKFFTRPACSLCVDAKEIMYPAIEDVGKDSFKVDEIDIDKQENKEYFDRFKFDVPVAMIDKKVLFKHRIDEDKLYYDLESAIKGDD</sequence>
<dbReference type="SUPFAM" id="SSF52833">
    <property type="entry name" value="Thioredoxin-like"/>
    <property type="match status" value="1"/>
</dbReference>
<dbReference type="OrthoDB" id="429967at2759"/>
<gene>
    <name evidence="2" type="ORF">CYY_000388</name>
</gene>
<accession>A0A8J4QB01</accession>
<protein>
    <recommendedName>
        <fullName evidence="1">Glutaredoxin-like protein</fullName>
    </recommendedName>
</protein>
<comment type="caution">
    <text evidence="2">The sequence shown here is derived from an EMBL/GenBank/DDBJ whole genome shotgun (WGS) entry which is preliminary data.</text>
</comment>
<dbReference type="PANTHER" id="PTHR33558:SF1">
    <property type="entry name" value="GLUTAREDOXIN-LIKE PROTEIN C5ORF63 HOMOLOG"/>
    <property type="match status" value="1"/>
</dbReference>
<dbReference type="Pfam" id="PF05768">
    <property type="entry name" value="Glrx-like"/>
    <property type="match status" value="1"/>
</dbReference>
<keyword evidence="1" id="KW-0813">Transport</keyword>
<dbReference type="Proteomes" id="UP000695562">
    <property type="component" value="Unassembled WGS sequence"/>
</dbReference>
<evidence type="ECO:0000313" key="2">
    <source>
        <dbReference type="EMBL" id="KAF2078296.1"/>
    </source>
</evidence>
<dbReference type="AlphaFoldDB" id="A0A8J4QB01"/>